<name>F9F9W8_FUSOF</name>
<proteinExistence type="predicted"/>
<comment type="caution">
    <text evidence="1">The sequence shown here is derived from an EMBL/GenBank/DDBJ whole genome shotgun (WGS) entry which is preliminary data.</text>
</comment>
<organism evidence="1">
    <name type="scientific">Fusarium oxysporum (strain Fo5176)</name>
    <name type="common">Fusarium vascular wilt</name>
    <dbReference type="NCBI Taxonomy" id="660025"/>
    <lineage>
        <taxon>Eukaryota</taxon>
        <taxon>Fungi</taxon>
        <taxon>Dikarya</taxon>
        <taxon>Ascomycota</taxon>
        <taxon>Pezizomycotina</taxon>
        <taxon>Sordariomycetes</taxon>
        <taxon>Hypocreomycetidae</taxon>
        <taxon>Hypocreales</taxon>
        <taxon>Nectriaceae</taxon>
        <taxon>Fusarium</taxon>
        <taxon>Fusarium oxysporum species complex</taxon>
    </lineage>
</organism>
<protein>
    <submittedName>
        <fullName evidence="1">Uncharacterized protein</fullName>
    </submittedName>
</protein>
<dbReference type="AlphaFoldDB" id="F9F9W8"/>
<reference evidence="1" key="1">
    <citation type="journal article" date="2012" name="Mol. Plant Microbe Interact.">
        <title>A highly conserved effector in Fusarium oxysporum is required for full virulence on Arabidopsis.</title>
        <authorList>
            <person name="Thatcher L.F."/>
            <person name="Gardiner D.M."/>
            <person name="Kazan K."/>
            <person name="Manners J."/>
        </authorList>
    </citation>
    <scope>NUCLEOTIDE SEQUENCE [LARGE SCALE GENOMIC DNA]</scope>
    <source>
        <strain evidence="1">Fo5176</strain>
    </source>
</reference>
<dbReference type="EMBL" id="AFQF01001080">
    <property type="protein sequence ID" value="EGU86300.1"/>
    <property type="molecule type" value="Genomic_DNA"/>
</dbReference>
<gene>
    <name evidence="1" type="ORF">FOXB_03193</name>
</gene>
<sequence>WKLACDTRLSATLAYHSYNISIGGVKRVK</sequence>
<evidence type="ECO:0000313" key="1">
    <source>
        <dbReference type="EMBL" id="EGU86300.1"/>
    </source>
</evidence>
<feature type="non-terminal residue" evidence="1">
    <location>
        <position position="1"/>
    </location>
</feature>
<accession>F9F9W8</accession>